<organism evidence="2 3">
    <name type="scientific">Hondaea fermentalgiana</name>
    <dbReference type="NCBI Taxonomy" id="2315210"/>
    <lineage>
        <taxon>Eukaryota</taxon>
        <taxon>Sar</taxon>
        <taxon>Stramenopiles</taxon>
        <taxon>Bigyra</taxon>
        <taxon>Labyrinthulomycetes</taxon>
        <taxon>Thraustochytrida</taxon>
        <taxon>Thraustochytriidae</taxon>
        <taxon>Hondaea</taxon>
    </lineage>
</organism>
<dbReference type="EMBL" id="BEYU01000228">
    <property type="protein sequence ID" value="GBG34899.1"/>
    <property type="molecule type" value="Genomic_DNA"/>
</dbReference>
<evidence type="ECO:0000313" key="3">
    <source>
        <dbReference type="Proteomes" id="UP000241890"/>
    </source>
</evidence>
<protein>
    <submittedName>
        <fullName evidence="2">Uncharacterized protein</fullName>
    </submittedName>
</protein>
<name>A0A2R5GX46_9STRA</name>
<feature type="compositionally biased region" description="Low complexity" evidence="1">
    <location>
        <begin position="457"/>
        <end position="509"/>
    </location>
</feature>
<reference evidence="2 3" key="1">
    <citation type="submission" date="2017-12" db="EMBL/GenBank/DDBJ databases">
        <title>Sequencing, de novo assembly and annotation of complete genome of a new Thraustochytrid species, strain FCC1311.</title>
        <authorList>
            <person name="Sedici K."/>
            <person name="Godart F."/>
            <person name="Aiese Cigliano R."/>
            <person name="Sanseverino W."/>
            <person name="Barakat M."/>
            <person name="Ortet P."/>
            <person name="Marechal E."/>
            <person name="Cagnac O."/>
            <person name="Amato A."/>
        </authorList>
    </citation>
    <scope>NUCLEOTIDE SEQUENCE [LARGE SCALE GENOMIC DNA]</scope>
</reference>
<feature type="region of interest" description="Disordered" evidence="1">
    <location>
        <begin position="424"/>
        <end position="542"/>
    </location>
</feature>
<sequence>MRIGDLDNTKATAWQRPDEDAALRTRGFVRIAQIISRGVVPETKRNKPKEYKISLILERMCYEHACTREEYENMRSFKVLLHRMAAEKAKRRTASSEQGFRYPLLDANALANSTTTTTSYLTSATRSSVLTPLLPHLQPLSRSRASATPSPFTLPLAPGSGFSSQGPFSSSSSSSSSRASGGVSPALHASLPGSASHQSSKFDAFYDRLSSNGKGSGNHDSHLSDILLQHGRNVNNDKDNHHHHSNNNGDNDGDDDMAAFDRTFVKDEYLGDADVMGFSVSKPPTPILPQLAHREQSIGSISSDHSMNRRFYPKLDLFFDHDQDDDVSNIATTSNLQLHDVQQQQQQQQMLLQQQQQQQQPLFRQKRTASGTPASLSRSSSTNSPMVDMDYCPMPFSGSGLFSGSSHAMLSPIAPAPSFTNVDMVFSSPGNEEPDATQSTRKPQANDRKPQDTATKTALASARPSSSSTLSSTSTTTSCTEAGSTLALGGALGSRSNSGASSSGGSNVEGESKGGEKKLKLSTTQIKKSKQPMSRSAFSGDSLHSWADEGRVTDASLVQEHPRPTTESQLHSGLQGGPSVASSGAGLHLKGRSHSDSNLPVFNAGGPVSGSASFLEPGHDGTAFAPQGGAASSRIARYGQRHDNGDRHPFRERTPRRRQSVAVTRFFADNNDARLQGVSPGNSHMPWSSQRCFTAID</sequence>
<gene>
    <name evidence="2" type="ORF">FCC1311_111222</name>
</gene>
<comment type="caution">
    <text evidence="2">The sequence shown here is derived from an EMBL/GenBank/DDBJ whole genome shotgun (WGS) entry which is preliminary data.</text>
</comment>
<feature type="compositionally biased region" description="Low complexity" evidence="1">
    <location>
        <begin position="159"/>
        <end position="184"/>
    </location>
</feature>
<feature type="compositionally biased region" description="Basic and acidic residues" evidence="1">
    <location>
        <begin position="640"/>
        <end position="653"/>
    </location>
</feature>
<feature type="region of interest" description="Disordered" evidence="1">
    <location>
        <begin position="232"/>
        <end position="255"/>
    </location>
</feature>
<feature type="region of interest" description="Disordered" evidence="1">
    <location>
        <begin position="639"/>
        <end position="658"/>
    </location>
</feature>
<feature type="compositionally biased region" description="Polar residues" evidence="1">
    <location>
        <begin position="368"/>
        <end position="385"/>
    </location>
</feature>
<feature type="compositionally biased region" description="Polar residues" evidence="1">
    <location>
        <begin position="141"/>
        <end position="151"/>
    </location>
</feature>
<evidence type="ECO:0000313" key="2">
    <source>
        <dbReference type="EMBL" id="GBG34899.1"/>
    </source>
</evidence>
<keyword evidence="3" id="KW-1185">Reference proteome</keyword>
<feature type="region of interest" description="Disordered" evidence="1">
    <location>
        <begin position="352"/>
        <end position="386"/>
    </location>
</feature>
<dbReference type="AlphaFoldDB" id="A0A2R5GX46"/>
<dbReference type="InParanoid" id="A0A2R5GX46"/>
<evidence type="ECO:0000256" key="1">
    <source>
        <dbReference type="SAM" id="MobiDB-lite"/>
    </source>
</evidence>
<feature type="region of interest" description="Disordered" evidence="1">
    <location>
        <begin position="141"/>
        <end position="198"/>
    </location>
</feature>
<feature type="region of interest" description="Disordered" evidence="1">
    <location>
        <begin position="562"/>
        <end position="632"/>
    </location>
</feature>
<feature type="compositionally biased region" description="Basic and acidic residues" evidence="1">
    <location>
        <begin position="510"/>
        <end position="519"/>
    </location>
</feature>
<dbReference type="Proteomes" id="UP000241890">
    <property type="component" value="Unassembled WGS sequence"/>
</dbReference>
<proteinExistence type="predicted"/>
<accession>A0A2R5GX46</accession>